<reference evidence="3 4" key="1">
    <citation type="submission" date="2020-08" db="EMBL/GenBank/DDBJ databases">
        <title>Polaribacter sp. L12M9 isolated from gut of the Korean scallop.</title>
        <authorList>
            <person name="Jeong Y.S."/>
        </authorList>
    </citation>
    <scope>NUCLEOTIDE SEQUENCE [LARGE SCALE GENOMIC DNA]</scope>
    <source>
        <strain evidence="3 4">L12M9</strain>
    </source>
</reference>
<evidence type="ECO:0000256" key="1">
    <source>
        <dbReference type="SAM" id="Phobius"/>
    </source>
</evidence>
<evidence type="ECO:0000313" key="3">
    <source>
        <dbReference type="EMBL" id="QNM85911.1"/>
    </source>
</evidence>
<dbReference type="AlphaFoldDB" id="A0A7G9LBB2"/>
<dbReference type="Proteomes" id="UP000515808">
    <property type="component" value="Chromosome"/>
</dbReference>
<dbReference type="PROSITE" id="PS51257">
    <property type="entry name" value="PROKAR_LIPOPROTEIN"/>
    <property type="match status" value="1"/>
</dbReference>
<dbReference type="Pfam" id="PF17384">
    <property type="entry name" value="DUF150_C"/>
    <property type="match status" value="1"/>
</dbReference>
<sequence>MKKAICVLSILILFQSCYSYKTFDLKDYKTLKPKKVKIELLDSKEIKGKIVEFKNDRIVVESSKKIIEINTSKIKNIQKRKSNLIQSVISISVGAYLLSIILESLFKSLIKGAFKGFKFPA</sequence>
<dbReference type="KEGG" id="ppec:H9W90_01970"/>
<keyword evidence="1" id="KW-0472">Membrane</keyword>
<dbReference type="InterPro" id="IPR028998">
    <property type="entry name" value="RimP_C"/>
</dbReference>
<evidence type="ECO:0000313" key="4">
    <source>
        <dbReference type="Proteomes" id="UP000515808"/>
    </source>
</evidence>
<dbReference type="EMBL" id="CP060695">
    <property type="protein sequence ID" value="QNM85911.1"/>
    <property type="molecule type" value="Genomic_DNA"/>
</dbReference>
<keyword evidence="1" id="KW-0812">Transmembrane</keyword>
<accession>A0A7G9LBB2</accession>
<proteinExistence type="predicted"/>
<feature type="transmembrane region" description="Helical" evidence="1">
    <location>
        <begin position="84"/>
        <end position="106"/>
    </location>
</feature>
<dbReference type="RefSeq" id="WP_187482805.1">
    <property type="nucleotide sequence ID" value="NZ_CP060695.1"/>
</dbReference>
<evidence type="ECO:0000259" key="2">
    <source>
        <dbReference type="Pfam" id="PF17384"/>
    </source>
</evidence>
<keyword evidence="1" id="KW-1133">Transmembrane helix</keyword>
<gene>
    <name evidence="3" type="ORF">H9W90_01970</name>
</gene>
<name>A0A7G9LBB2_9FLAO</name>
<organism evidence="3 4">
    <name type="scientific">Polaribacter pectinis</name>
    <dbReference type="NCBI Taxonomy" id="2738844"/>
    <lineage>
        <taxon>Bacteria</taxon>
        <taxon>Pseudomonadati</taxon>
        <taxon>Bacteroidota</taxon>
        <taxon>Flavobacteriia</taxon>
        <taxon>Flavobacteriales</taxon>
        <taxon>Flavobacteriaceae</taxon>
    </lineage>
</organism>
<feature type="domain" description="Ribosome maturation factor RimP C-terminal" evidence="2">
    <location>
        <begin position="25"/>
        <end position="77"/>
    </location>
</feature>
<protein>
    <recommendedName>
        <fullName evidence="2">Ribosome maturation factor RimP C-terminal domain-containing protein</fullName>
    </recommendedName>
</protein>
<keyword evidence="4" id="KW-1185">Reference proteome</keyword>